<keyword evidence="1" id="KW-0812">Transmembrane</keyword>
<dbReference type="eggNOG" id="ENOG502ZBXW">
    <property type="taxonomic scope" value="Bacteria"/>
</dbReference>
<name>W8U7Y9_PEPAC</name>
<dbReference type="EMBL" id="CP007452">
    <property type="protein sequence ID" value="AHM57001.1"/>
    <property type="molecule type" value="Genomic_DNA"/>
</dbReference>
<dbReference type="Proteomes" id="UP000019591">
    <property type="component" value="Chromosome"/>
</dbReference>
<dbReference type="STRING" id="1286171.EAL2_c17060"/>
<dbReference type="PATRIC" id="fig|1286171.3.peg.1665"/>
<protein>
    <submittedName>
        <fullName evidence="2">Uncharacterized protein</fullName>
    </submittedName>
</protein>
<evidence type="ECO:0000313" key="3">
    <source>
        <dbReference type="Proteomes" id="UP000019591"/>
    </source>
</evidence>
<keyword evidence="1" id="KW-1133">Transmembrane helix</keyword>
<dbReference type="OrthoDB" id="2052735at2"/>
<feature type="transmembrane region" description="Helical" evidence="1">
    <location>
        <begin position="177"/>
        <end position="193"/>
    </location>
</feature>
<dbReference type="RefSeq" id="WP_025435966.1">
    <property type="nucleotide sequence ID" value="NZ_CP007452.1"/>
</dbReference>
<gene>
    <name evidence="2" type="ORF">EAL2_c17060</name>
</gene>
<evidence type="ECO:0000313" key="2">
    <source>
        <dbReference type="EMBL" id="AHM57001.1"/>
    </source>
</evidence>
<keyword evidence="1" id="KW-0472">Membrane</keyword>
<proteinExistence type="predicted"/>
<dbReference type="AlphaFoldDB" id="W8U7Y9"/>
<keyword evidence="3" id="KW-1185">Reference proteome</keyword>
<sequence>MNNERIDKFNRDVHFWGRLTIVTALIFSLSIPAYLTFVLGYVPSSENIIAGLVAIAGFVGIVWIVEPISYFPVLGPAGSYISFLSGNIGNMRLPVISAVQSAMELEPGSKKAEVAGIFALVSSVIVNLAVLGVVMVAGQLIVNTIPAPLLGSFNYALPGILGAMLVMYASSIKKEHTLMLIALGAAVAAAIRYSPNFLPAKVATLIIMGDVGVAAIFAIAFALILAGKAGKPIKTDK</sequence>
<feature type="transmembrane region" description="Helical" evidence="1">
    <location>
        <begin position="21"/>
        <end position="42"/>
    </location>
</feature>
<feature type="transmembrane region" description="Helical" evidence="1">
    <location>
        <begin position="48"/>
        <end position="65"/>
    </location>
</feature>
<organism evidence="2 3">
    <name type="scientific">Peptoclostridium acidaminophilum DSM 3953</name>
    <dbReference type="NCBI Taxonomy" id="1286171"/>
    <lineage>
        <taxon>Bacteria</taxon>
        <taxon>Bacillati</taxon>
        <taxon>Bacillota</taxon>
        <taxon>Clostridia</taxon>
        <taxon>Peptostreptococcales</taxon>
        <taxon>Peptoclostridiaceae</taxon>
        <taxon>Peptoclostridium</taxon>
    </lineage>
</organism>
<dbReference type="HOGENOM" id="CLU_095712_1_0_9"/>
<feature type="transmembrane region" description="Helical" evidence="1">
    <location>
        <begin position="205"/>
        <end position="227"/>
    </location>
</feature>
<dbReference type="KEGG" id="eac:EAL2_c17060"/>
<evidence type="ECO:0000256" key="1">
    <source>
        <dbReference type="SAM" id="Phobius"/>
    </source>
</evidence>
<reference evidence="2 3" key="1">
    <citation type="journal article" date="2014" name="Genome Announc.">
        <title>Complete Genome Sequence of Amino Acid-Utilizing Eubacterium acidaminophilum al-2 (DSM 3953).</title>
        <authorList>
            <person name="Poehlein A."/>
            <person name="Andreesen J.R."/>
            <person name="Daniel R."/>
        </authorList>
    </citation>
    <scope>NUCLEOTIDE SEQUENCE [LARGE SCALE GENOMIC DNA]</scope>
    <source>
        <strain evidence="2 3">DSM 3953</strain>
    </source>
</reference>
<feature type="transmembrane region" description="Helical" evidence="1">
    <location>
        <begin position="153"/>
        <end position="170"/>
    </location>
</feature>
<feature type="transmembrane region" description="Helical" evidence="1">
    <location>
        <begin position="117"/>
        <end position="141"/>
    </location>
</feature>
<accession>W8U7Y9</accession>